<feature type="domain" description="Beta-lactamase-related" evidence="2">
    <location>
        <begin position="20"/>
        <end position="374"/>
    </location>
</feature>
<evidence type="ECO:0000259" key="2">
    <source>
        <dbReference type="Pfam" id="PF00144"/>
    </source>
</evidence>
<dbReference type="Gene3D" id="3.40.710.10">
    <property type="entry name" value="DD-peptidase/beta-lactamase superfamily"/>
    <property type="match status" value="1"/>
</dbReference>
<dbReference type="Pfam" id="PF00144">
    <property type="entry name" value="Beta-lactamase"/>
    <property type="match status" value="1"/>
</dbReference>
<dbReference type="GO" id="GO:0016787">
    <property type="term" value="F:hydrolase activity"/>
    <property type="evidence" value="ECO:0007669"/>
    <property type="project" value="UniProtKB-KW"/>
</dbReference>
<dbReference type="InterPro" id="IPR052907">
    <property type="entry name" value="Beta-lactamase/esterase"/>
</dbReference>
<reference evidence="3 4" key="2">
    <citation type="journal article" date="2024" name="Microb. Biotechnol.">
        <title>The involvement of multiple ABC transporters in daunorubicin efflux in Streptomyces coeruleorubidus.</title>
        <authorList>
            <person name="Dong J."/>
            <person name="Ning J."/>
            <person name="Tian Y."/>
            <person name="Li H."/>
            <person name="Chen H."/>
            <person name="Guan W."/>
        </authorList>
    </citation>
    <scope>NUCLEOTIDE SEQUENCE [LARGE SCALE GENOMIC DNA]</scope>
    <source>
        <strain evidence="3 4">CICC 11043</strain>
    </source>
</reference>
<gene>
    <name evidence="3" type="ORF">R5U08_14850</name>
</gene>
<keyword evidence="4" id="KW-1185">Reference proteome</keyword>
<dbReference type="PANTHER" id="PTHR43319:SF3">
    <property type="entry name" value="BETA-LACTAMASE-RELATED DOMAIN-CONTAINING PROTEIN"/>
    <property type="match status" value="1"/>
</dbReference>
<evidence type="ECO:0000313" key="3">
    <source>
        <dbReference type="EMBL" id="WOT35334.1"/>
    </source>
</evidence>
<dbReference type="EC" id="3.1.1.103" evidence="3"/>
<reference evidence="3 4" key="1">
    <citation type="journal article" date="2021" name="J. Microbiol. Biotechnol.">
        <title>An Efficient Markerless Deletion System Suitable for the Industrial Strains of Streptomyces.</title>
        <authorList>
            <person name="Dong J."/>
            <person name="Wei J."/>
            <person name="Li H."/>
            <person name="Zhao S."/>
            <person name="Guan W."/>
        </authorList>
    </citation>
    <scope>NUCLEOTIDE SEQUENCE [LARGE SCALE GENOMIC DNA]</scope>
    <source>
        <strain evidence="3 4">CICC 11043</strain>
    </source>
</reference>
<accession>A0ABZ0KBJ5</accession>
<keyword evidence="3" id="KW-0378">Hydrolase</keyword>
<name>A0ABZ0KBJ5_STRC4</name>
<feature type="region of interest" description="Disordered" evidence="1">
    <location>
        <begin position="206"/>
        <end position="227"/>
    </location>
</feature>
<dbReference type="InterPro" id="IPR001466">
    <property type="entry name" value="Beta-lactam-related"/>
</dbReference>
<dbReference type="Proteomes" id="UP001305002">
    <property type="component" value="Chromosome"/>
</dbReference>
<dbReference type="InterPro" id="IPR012338">
    <property type="entry name" value="Beta-lactam/transpept-like"/>
</dbReference>
<dbReference type="SUPFAM" id="SSF56601">
    <property type="entry name" value="beta-lactamase/transpeptidase-like"/>
    <property type="match status" value="1"/>
</dbReference>
<evidence type="ECO:0000256" key="1">
    <source>
        <dbReference type="SAM" id="MobiDB-lite"/>
    </source>
</evidence>
<protein>
    <submittedName>
        <fullName evidence="3">Serine hydrolase domain-containing protein</fullName>
        <ecNumber evidence="3">3.1.1.103</ecNumber>
    </submittedName>
</protein>
<proteinExistence type="predicted"/>
<organism evidence="3 4">
    <name type="scientific">Streptomyces coeruleorubidus</name>
    <dbReference type="NCBI Taxonomy" id="116188"/>
    <lineage>
        <taxon>Bacteria</taxon>
        <taxon>Bacillati</taxon>
        <taxon>Actinomycetota</taxon>
        <taxon>Actinomycetes</taxon>
        <taxon>Kitasatosporales</taxon>
        <taxon>Streptomycetaceae</taxon>
        <taxon>Streptomyces</taxon>
    </lineage>
</organism>
<dbReference type="RefSeq" id="WP_317925813.1">
    <property type="nucleotide sequence ID" value="NZ_CP137524.1"/>
</dbReference>
<evidence type="ECO:0000313" key="4">
    <source>
        <dbReference type="Proteomes" id="UP001305002"/>
    </source>
</evidence>
<dbReference type="PANTHER" id="PTHR43319">
    <property type="entry name" value="BETA-LACTAMASE-RELATED"/>
    <property type="match status" value="1"/>
</dbReference>
<dbReference type="EMBL" id="CP137524">
    <property type="protein sequence ID" value="WOT35334.1"/>
    <property type="molecule type" value="Genomic_DNA"/>
</dbReference>
<sequence>MDVHGTVAEGFEPVRDAFVRNFGTLGERGAAVAVYRDGQRVVDLWAGTKDVDGTAPWERGTAQVVRSATKGVAAAALLLLHQRGQLDLDAPVGHYWPEFKARGKERVLVRHVLNHRAGLPVLDHPLTPEQALDPLQGPEAVAAQAPAWEPGTDHGYHALTYGWLLDELVRRVTGQGTGAWLASQVTGPLGLDLWLGLPDAETGRVGRVGRVEGPEPAGGLRARPKRSVTEAYEDPASLTRRAFAAITPFPDQNDPAYRAAALPATNAIATADGLARFYAALIGDTAGASRLFTPETVGLARAEESAGPDRVLVVGTRFGLGYMLHGSASPFLTPGSFGHPGRGGALGFADPDTGIAFGYVTNGFRKTVTADPRAQGLVRAVRGALGL</sequence>